<dbReference type="EMBL" id="AP025730">
    <property type="protein sequence ID" value="BDI04734.1"/>
    <property type="molecule type" value="Genomic_DNA"/>
</dbReference>
<keyword evidence="4 6" id="KW-1133">Transmembrane helix</keyword>
<feature type="transmembrane region" description="Helical" evidence="6">
    <location>
        <begin position="51"/>
        <end position="74"/>
    </location>
</feature>
<dbReference type="Pfam" id="PF07947">
    <property type="entry name" value="YhhN"/>
    <property type="match status" value="1"/>
</dbReference>
<evidence type="ECO:0000313" key="7">
    <source>
        <dbReference type="EMBL" id="BDI04734.1"/>
    </source>
</evidence>
<comment type="subcellular location">
    <subcellularLocation>
        <location evidence="1">Membrane</location>
        <topology evidence="1">Multi-pass membrane protein</topology>
    </subcellularLocation>
</comment>
<organism evidence="7 8">
    <name type="scientific">Sphaerotilus microaerophilus</name>
    <dbReference type="NCBI Taxonomy" id="2914710"/>
    <lineage>
        <taxon>Bacteria</taxon>
        <taxon>Pseudomonadati</taxon>
        <taxon>Pseudomonadota</taxon>
        <taxon>Betaproteobacteria</taxon>
        <taxon>Burkholderiales</taxon>
        <taxon>Sphaerotilaceae</taxon>
        <taxon>Sphaerotilus</taxon>
    </lineage>
</organism>
<evidence type="ECO:0000313" key="8">
    <source>
        <dbReference type="Proteomes" id="UP001057498"/>
    </source>
</evidence>
<sequence length="220" mass="22197">MNIDPTAPLPAALTLGCLACVAGLLLADRAGSGWGRVVMKLGASSCFVGLALALGATGSGFGQAVLAALLLGWLGDALLLSHRPQAFMAGLGAFLLSHLCFAAAFLGGPASGGAMAVAMLGALAFGSGVLRWLGPHVPAGFRWPVRAYVVVILAMCIAAAGHASASGRWAVLVGALLFAASDLAVARDRFVQPGFVNRLWGWPTYFAAQLLLAGSVAGRA</sequence>
<feature type="transmembrane region" description="Helical" evidence="6">
    <location>
        <begin position="86"/>
        <end position="107"/>
    </location>
</feature>
<keyword evidence="3 6" id="KW-0812">Transmembrane</keyword>
<feature type="transmembrane region" description="Helical" evidence="6">
    <location>
        <begin position="169"/>
        <end position="187"/>
    </location>
</feature>
<evidence type="ECO:0000256" key="5">
    <source>
        <dbReference type="ARBA" id="ARBA00023136"/>
    </source>
</evidence>
<feature type="transmembrane region" description="Helical" evidence="6">
    <location>
        <begin position="113"/>
        <end position="133"/>
    </location>
</feature>
<name>A0ABN6PIC6_9BURK</name>
<evidence type="ECO:0000256" key="2">
    <source>
        <dbReference type="ARBA" id="ARBA00007375"/>
    </source>
</evidence>
<dbReference type="RefSeq" id="WP_251972837.1">
    <property type="nucleotide sequence ID" value="NZ_AP025730.1"/>
</dbReference>
<evidence type="ECO:0000256" key="4">
    <source>
        <dbReference type="ARBA" id="ARBA00022989"/>
    </source>
</evidence>
<reference evidence="7" key="1">
    <citation type="submission" date="2022-04" db="EMBL/GenBank/DDBJ databases">
        <title>Whole genome sequence of Sphaerotilus sp. FB-5.</title>
        <authorList>
            <person name="Takeda M."/>
            <person name="Narihara S."/>
            <person name="Akimoto M."/>
            <person name="Akimoto R."/>
            <person name="Nishiyashiki S."/>
            <person name="Murakami T."/>
        </authorList>
    </citation>
    <scope>NUCLEOTIDE SEQUENCE</scope>
    <source>
        <strain evidence="7">FB-5</strain>
    </source>
</reference>
<dbReference type="InterPro" id="IPR012506">
    <property type="entry name" value="TMEM86B-like"/>
</dbReference>
<protein>
    <recommendedName>
        <fullName evidence="9">Lysoplasmalogenase</fullName>
    </recommendedName>
</protein>
<gene>
    <name evidence="7" type="ORF">CATMQ487_17040</name>
</gene>
<evidence type="ECO:0000256" key="1">
    <source>
        <dbReference type="ARBA" id="ARBA00004141"/>
    </source>
</evidence>
<proteinExistence type="inferred from homology"/>
<evidence type="ECO:0000256" key="3">
    <source>
        <dbReference type="ARBA" id="ARBA00022692"/>
    </source>
</evidence>
<feature type="transmembrane region" description="Helical" evidence="6">
    <location>
        <begin position="199"/>
        <end position="218"/>
    </location>
</feature>
<evidence type="ECO:0008006" key="9">
    <source>
        <dbReference type="Google" id="ProtNLM"/>
    </source>
</evidence>
<accession>A0ABN6PIC6</accession>
<keyword evidence="5 6" id="KW-0472">Membrane</keyword>
<feature type="transmembrane region" description="Helical" evidence="6">
    <location>
        <begin position="145"/>
        <end position="163"/>
    </location>
</feature>
<dbReference type="PANTHER" id="PTHR31885:SF6">
    <property type="entry name" value="GH04784P"/>
    <property type="match status" value="1"/>
</dbReference>
<dbReference type="Proteomes" id="UP001057498">
    <property type="component" value="Chromosome"/>
</dbReference>
<dbReference type="PANTHER" id="PTHR31885">
    <property type="entry name" value="GH04784P"/>
    <property type="match status" value="1"/>
</dbReference>
<keyword evidence="8" id="KW-1185">Reference proteome</keyword>
<evidence type="ECO:0000256" key="6">
    <source>
        <dbReference type="SAM" id="Phobius"/>
    </source>
</evidence>
<comment type="similarity">
    <text evidence="2">Belongs to the TMEM86 family.</text>
</comment>